<dbReference type="Proteomes" id="UP000285274">
    <property type="component" value="Unassembled WGS sequence"/>
</dbReference>
<protein>
    <submittedName>
        <fullName evidence="1">Uncharacterized protein</fullName>
    </submittedName>
</protein>
<gene>
    <name evidence="1" type="ORF">DWX92_03640</name>
</gene>
<accession>A0A412J5W1</accession>
<reference evidence="1 2" key="1">
    <citation type="submission" date="2018-08" db="EMBL/GenBank/DDBJ databases">
        <title>A genome reference for cultivated species of the human gut microbiota.</title>
        <authorList>
            <person name="Zou Y."/>
            <person name="Xue W."/>
            <person name="Luo G."/>
        </authorList>
    </citation>
    <scope>NUCLEOTIDE SEQUENCE [LARGE SCALE GENOMIC DNA]</scope>
    <source>
        <strain evidence="1 2">AF22-10AC</strain>
    </source>
</reference>
<proteinExistence type="predicted"/>
<organism evidence="1 2">
    <name type="scientific">Holdemanella biformis</name>
    <dbReference type="NCBI Taxonomy" id="1735"/>
    <lineage>
        <taxon>Bacteria</taxon>
        <taxon>Bacillati</taxon>
        <taxon>Bacillota</taxon>
        <taxon>Erysipelotrichia</taxon>
        <taxon>Erysipelotrichales</taxon>
        <taxon>Erysipelotrichaceae</taxon>
        <taxon>Holdemanella</taxon>
    </lineage>
</organism>
<dbReference type="AlphaFoldDB" id="A0A412J5W1"/>
<dbReference type="EMBL" id="QRVM01000010">
    <property type="protein sequence ID" value="RGS47729.1"/>
    <property type="molecule type" value="Genomic_DNA"/>
</dbReference>
<sequence length="86" mass="10050">MDMDVITILKFEEMVALYIKILKKTITDTELELFKYNLEISCCVPNAIFFKLNSEAKKILGKEEWSKLYSPDIEREFHSGPIETKS</sequence>
<evidence type="ECO:0000313" key="1">
    <source>
        <dbReference type="EMBL" id="RGS47729.1"/>
    </source>
</evidence>
<evidence type="ECO:0000313" key="2">
    <source>
        <dbReference type="Proteomes" id="UP000285274"/>
    </source>
</evidence>
<name>A0A412J5W1_9FIRM</name>
<comment type="caution">
    <text evidence="1">The sequence shown here is derived from an EMBL/GenBank/DDBJ whole genome shotgun (WGS) entry which is preliminary data.</text>
</comment>